<dbReference type="AlphaFoldDB" id="A0A0V8HGD2"/>
<evidence type="ECO:0000256" key="1">
    <source>
        <dbReference type="ARBA" id="ARBA00022741"/>
    </source>
</evidence>
<accession>A0A0V8HGD2</accession>
<dbReference type="SMART" id="SM00797">
    <property type="entry name" value="AHS2"/>
    <property type="match status" value="1"/>
</dbReference>
<dbReference type="Pfam" id="PF02626">
    <property type="entry name" value="CT_A_B"/>
    <property type="match status" value="1"/>
</dbReference>
<keyword evidence="1" id="KW-0547">Nucleotide-binding</keyword>
<dbReference type="InterPro" id="IPR052708">
    <property type="entry name" value="PxpC"/>
</dbReference>
<evidence type="ECO:0000256" key="2">
    <source>
        <dbReference type="ARBA" id="ARBA00022801"/>
    </source>
</evidence>
<evidence type="ECO:0000256" key="3">
    <source>
        <dbReference type="ARBA" id="ARBA00022840"/>
    </source>
</evidence>
<dbReference type="PANTHER" id="PTHR43309">
    <property type="entry name" value="5-OXOPROLINASE SUBUNIT C"/>
    <property type="match status" value="1"/>
</dbReference>
<protein>
    <submittedName>
        <fullName evidence="5">Antagonist of KipI</fullName>
    </submittedName>
</protein>
<dbReference type="InterPro" id="IPR029000">
    <property type="entry name" value="Cyclophilin-like_dom_sf"/>
</dbReference>
<dbReference type="GO" id="GO:0016787">
    <property type="term" value="F:hydrolase activity"/>
    <property type="evidence" value="ECO:0007669"/>
    <property type="project" value="UniProtKB-KW"/>
</dbReference>
<evidence type="ECO:0000313" key="6">
    <source>
        <dbReference type="Proteomes" id="UP000181997"/>
    </source>
</evidence>
<dbReference type="RefSeq" id="WP_058299089.1">
    <property type="nucleotide sequence ID" value="NZ_FMAU01000003.1"/>
</dbReference>
<keyword evidence="6" id="KW-1185">Reference proteome</keyword>
<gene>
    <name evidence="5" type="ORF">GA0061094_3076</name>
</gene>
<dbReference type="SUPFAM" id="SSF50891">
    <property type="entry name" value="Cyclophilin-like"/>
    <property type="match status" value="1"/>
</dbReference>
<dbReference type="OrthoDB" id="9782422at2"/>
<name>A0A0V8HGD2_9BACI</name>
<feature type="domain" description="Carboxyltransferase" evidence="4">
    <location>
        <begin position="23"/>
        <end position="320"/>
    </location>
</feature>
<reference evidence="6" key="1">
    <citation type="submission" date="2016-08" db="EMBL/GenBank/DDBJ databases">
        <authorList>
            <person name="Varghese N."/>
            <person name="Submissions Spin"/>
        </authorList>
    </citation>
    <scope>NUCLEOTIDE SEQUENCE [LARGE SCALE GENOMIC DNA]</scope>
    <source>
        <strain evidence="6">SGD-1123</strain>
    </source>
</reference>
<keyword evidence="3" id="KW-0067">ATP-binding</keyword>
<evidence type="ECO:0000259" key="4">
    <source>
        <dbReference type="SMART" id="SM00797"/>
    </source>
</evidence>
<proteinExistence type="predicted"/>
<organism evidence="5 6">
    <name type="scientific">[Bacillus] enclensis</name>
    <dbReference type="NCBI Taxonomy" id="1402860"/>
    <lineage>
        <taxon>Bacteria</taxon>
        <taxon>Bacillati</taxon>
        <taxon>Bacillota</taxon>
        <taxon>Bacilli</taxon>
        <taxon>Bacillales</taxon>
        <taxon>Bacillaceae</taxon>
        <taxon>Rossellomorea</taxon>
    </lineage>
</organism>
<evidence type="ECO:0000313" key="5">
    <source>
        <dbReference type="EMBL" id="SCC19701.1"/>
    </source>
</evidence>
<dbReference type="Gene3D" id="2.40.100.10">
    <property type="entry name" value="Cyclophilin-like"/>
    <property type="match status" value="1"/>
</dbReference>
<dbReference type="Proteomes" id="UP000181997">
    <property type="component" value="Unassembled WGS sequence"/>
</dbReference>
<sequence>MIHVVKPGLLSTVQDLGRYGYQKYGVIVSGSMDPIAHRISNWLVGNDENEAVIEMTLTGPVLEFQETSLISICGGDLSPSIDGQPVPLWRSVLVKEGSTLKFGGCKSGARSYLALAGGVDAPSVMNSRSTYLRAGIGGYGGRSLKEGDLLHSGEVLDDSQEIIEYLTPYLEDGHFTEIDWSISSEFISIHRSQKAIRVMEGPEFPLFKEDSRQVFFEKPFKVSPQSDRMGYRLEGTTLELEQDTDMISEAVSFGTIQVPSDGNPIILLADRQTTGGYPRIGQIASVDLPLIAQTKPGEELSFTVITHEEAQKLLIDREKQLRHLKQGIALKLK</sequence>
<dbReference type="EMBL" id="FMAU01000003">
    <property type="protein sequence ID" value="SCC19701.1"/>
    <property type="molecule type" value="Genomic_DNA"/>
</dbReference>
<dbReference type="NCBIfam" id="TIGR00724">
    <property type="entry name" value="urea_amlyse_rel"/>
    <property type="match status" value="1"/>
</dbReference>
<dbReference type="PANTHER" id="PTHR43309:SF5">
    <property type="entry name" value="5-OXOPROLINASE SUBUNIT C"/>
    <property type="match status" value="1"/>
</dbReference>
<keyword evidence="2" id="KW-0378">Hydrolase</keyword>
<dbReference type="GO" id="GO:0005524">
    <property type="term" value="F:ATP binding"/>
    <property type="evidence" value="ECO:0007669"/>
    <property type="project" value="UniProtKB-KW"/>
</dbReference>
<dbReference type="InterPro" id="IPR003778">
    <property type="entry name" value="CT_A_B"/>
</dbReference>